<proteinExistence type="predicted"/>
<comment type="caution">
    <text evidence="1">The sequence shown here is derived from an EMBL/GenBank/DDBJ whole genome shotgun (WGS) entry which is preliminary data.</text>
</comment>
<dbReference type="AlphaFoldDB" id="A0A167Y0R9"/>
<keyword evidence="2" id="KW-1185">Reference proteome</keyword>
<dbReference type="EMBL" id="LVJE01000010">
    <property type="protein sequence ID" value="OAB28901.1"/>
    <property type="molecule type" value="Genomic_DNA"/>
</dbReference>
<accession>A0A167Y0R9</accession>
<evidence type="ECO:0000313" key="1">
    <source>
        <dbReference type="EMBL" id="OAB28901.1"/>
    </source>
</evidence>
<sequence>MTFKNTIATINIKMAQHNSSIKILESITTSTISKSNPSRKARFLGTLGYSYFKTKRNSEEIQLMTQSLAIRKKSNDFYEVLDLIYIWQHITNN</sequence>
<gene>
    <name evidence="1" type="ORF">FBFR_05430</name>
</gene>
<reference evidence="1 2" key="1">
    <citation type="submission" date="2016-03" db="EMBL/GenBank/DDBJ databases">
        <title>Draft genome sequence of Flavobacterium fryxellicola DSM 16209.</title>
        <authorList>
            <person name="Shin S.-K."/>
            <person name="Yi H."/>
        </authorList>
    </citation>
    <scope>NUCLEOTIDE SEQUENCE [LARGE SCALE GENOMIC DNA]</scope>
    <source>
        <strain evidence="1 2">DSM 16209</strain>
    </source>
</reference>
<organism evidence="1 2">
    <name type="scientific">Flavobacterium fryxellicola</name>
    <dbReference type="NCBI Taxonomy" id="249352"/>
    <lineage>
        <taxon>Bacteria</taxon>
        <taxon>Pseudomonadati</taxon>
        <taxon>Bacteroidota</taxon>
        <taxon>Flavobacteriia</taxon>
        <taxon>Flavobacteriales</taxon>
        <taxon>Flavobacteriaceae</taxon>
        <taxon>Flavobacterium</taxon>
    </lineage>
</organism>
<name>A0A167Y0R9_9FLAO</name>
<protein>
    <submittedName>
        <fullName evidence="1">Uncharacterized protein</fullName>
    </submittedName>
</protein>
<dbReference type="RefSeq" id="WP_066077918.1">
    <property type="nucleotide sequence ID" value="NZ_FRDK01000002.1"/>
</dbReference>
<dbReference type="Proteomes" id="UP000077164">
    <property type="component" value="Unassembled WGS sequence"/>
</dbReference>
<dbReference type="InterPro" id="IPR011990">
    <property type="entry name" value="TPR-like_helical_dom_sf"/>
</dbReference>
<evidence type="ECO:0000313" key="2">
    <source>
        <dbReference type="Proteomes" id="UP000077164"/>
    </source>
</evidence>
<dbReference type="Gene3D" id="1.25.40.10">
    <property type="entry name" value="Tetratricopeptide repeat domain"/>
    <property type="match status" value="1"/>
</dbReference>